<evidence type="ECO:0000313" key="13">
    <source>
        <dbReference type="RefSeq" id="XP_023936040.2"/>
    </source>
</evidence>
<keyword evidence="12" id="KW-1185">Reference proteome</keyword>
<feature type="transmembrane region" description="Helical" evidence="10">
    <location>
        <begin position="285"/>
        <end position="306"/>
    </location>
</feature>
<dbReference type="Pfam" id="PF02949">
    <property type="entry name" value="7tm_6"/>
    <property type="match status" value="1"/>
</dbReference>
<evidence type="ECO:0000256" key="10">
    <source>
        <dbReference type="RuleBase" id="RU351113"/>
    </source>
</evidence>
<keyword evidence="9 10" id="KW-0807">Transducer</keyword>
<feature type="transmembrane region" description="Helical" evidence="10">
    <location>
        <begin position="59"/>
        <end position="85"/>
    </location>
</feature>
<dbReference type="AlphaFoldDB" id="A0A6J1MKL1"/>
<keyword evidence="5 10" id="KW-0552">Olfaction</keyword>
<proteinExistence type="inferred from homology"/>
<dbReference type="KEGG" id="bany:112044424"/>
<feature type="transmembrane region" description="Helical" evidence="10">
    <location>
        <begin position="141"/>
        <end position="163"/>
    </location>
</feature>
<organism evidence="12 13">
    <name type="scientific">Bicyclus anynana</name>
    <name type="common">Squinting bush brown butterfly</name>
    <dbReference type="NCBI Taxonomy" id="110368"/>
    <lineage>
        <taxon>Eukaryota</taxon>
        <taxon>Metazoa</taxon>
        <taxon>Ecdysozoa</taxon>
        <taxon>Arthropoda</taxon>
        <taxon>Hexapoda</taxon>
        <taxon>Insecta</taxon>
        <taxon>Pterygota</taxon>
        <taxon>Neoptera</taxon>
        <taxon>Endopterygota</taxon>
        <taxon>Lepidoptera</taxon>
        <taxon>Glossata</taxon>
        <taxon>Ditrysia</taxon>
        <taxon>Papilionoidea</taxon>
        <taxon>Nymphalidae</taxon>
        <taxon>Satyrinae</taxon>
        <taxon>Satyrini</taxon>
        <taxon>Mycalesina</taxon>
        <taxon>Bicyclus</taxon>
    </lineage>
</organism>
<evidence type="ECO:0000256" key="3">
    <source>
        <dbReference type="ARBA" id="ARBA00022606"/>
    </source>
</evidence>
<feature type="transmembrane region" description="Helical" evidence="10">
    <location>
        <begin position="32"/>
        <end position="53"/>
    </location>
</feature>
<dbReference type="RefSeq" id="XP_023936040.2">
    <property type="nucleotide sequence ID" value="XM_024080272.2"/>
</dbReference>
<keyword evidence="11" id="KW-0175">Coiled coil</keyword>
<evidence type="ECO:0000256" key="1">
    <source>
        <dbReference type="ARBA" id="ARBA00004651"/>
    </source>
</evidence>
<dbReference type="GO" id="GO:0004984">
    <property type="term" value="F:olfactory receptor activity"/>
    <property type="evidence" value="ECO:0007669"/>
    <property type="project" value="InterPro"/>
</dbReference>
<evidence type="ECO:0000256" key="8">
    <source>
        <dbReference type="ARBA" id="ARBA00023170"/>
    </source>
</evidence>
<comment type="similarity">
    <text evidence="10">Belongs to the insect chemoreceptor superfamily. Heteromeric odorant receptor channel (TC 1.A.69) family.</text>
</comment>
<evidence type="ECO:0000256" key="5">
    <source>
        <dbReference type="ARBA" id="ARBA00022725"/>
    </source>
</evidence>
<evidence type="ECO:0000256" key="11">
    <source>
        <dbReference type="SAM" id="Coils"/>
    </source>
</evidence>
<dbReference type="PANTHER" id="PTHR21137">
    <property type="entry name" value="ODORANT RECEPTOR"/>
    <property type="match status" value="1"/>
</dbReference>
<evidence type="ECO:0000256" key="7">
    <source>
        <dbReference type="ARBA" id="ARBA00023136"/>
    </source>
</evidence>
<dbReference type="GeneID" id="112044424"/>
<keyword evidence="6 10" id="KW-1133">Transmembrane helix</keyword>
<dbReference type="GO" id="GO:0007165">
    <property type="term" value="P:signal transduction"/>
    <property type="evidence" value="ECO:0007669"/>
    <property type="project" value="UniProtKB-KW"/>
</dbReference>
<feature type="coiled-coil region" evidence="11">
    <location>
        <begin position="114"/>
        <end position="141"/>
    </location>
</feature>
<reference evidence="13" key="2">
    <citation type="submission" date="2025-08" db="UniProtKB">
        <authorList>
            <consortium name="RefSeq"/>
        </authorList>
    </citation>
    <scope>IDENTIFICATION</scope>
</reference>
<evidence type="ECO:0000256" key="2">
    <source>
        <dbReference type="ARBA" id="ARBA00022475"/>
    </source>
</evidence>
<keyword evidence="7 10" id="KW-0472">Membrane</keyword>
<evidence type="ECO:0000256" key="6">
    <source>
        <dbReference type="ARBA" id="ARBA00022989"/>
    </source>
</evidence>
<evidence type="ECO:0000313" key="12">
    <source>
        <dbReference type="Proteomes" id="UP001652582"/>
    </source>
</evidence>
<feature type="transmembrane region" description="Helical" evidence="10">
    <location>
        <begin position="375"/>
        <end position="394"/>
    </location>
</feature>
<name>A0A6J1MKL1_BICAN</name>
<evidence type="ECO:0000256" key="4">
    <source>
        <dbReference type="ARBA" id="ARBA00022692"/>
    </source>
</evidence>
<dbReference type="GO" id="GO:0005549">
    <property type="term" value="F:odorant binding"/>
    <property type="evidence" value="ECO:0007669"/>
    <property type="project" value="InterPro"/>
</dbReference>
<dbReference type="GO" id="GO:0005886">
    <property type="term" value="C:plasma membrane"/>
    <property type="evidence" value="ECO:0007669"/>
    <property type="project" value="UniProtKB-SubCell"/>
</dbReference>
<feature type="transmembrane region" description="Helical" evidence="10">
    <location>
        <begin position="318"/>
        <end position="335"/>
    </location>
</feature>
<protein>
    <recommendedName>
        <fullName evidence="10">Odorant receptor</fullName>
    </recommendedName>
</protein>
<dbReference type="PANTHER" id="PTHR21137:SF35">
    <property type="entry name" value="ODORANT RECEPTOR 19A-RELATED"/>
    <property type="match status" value="1"/>
</dbReference>
<keyword evidence="8 10" id="KW-0675">Receptor</keyword>
<gene>
    <name evidence="13" type="primary">LOC112044424</name>
</gene>
<dbReference type="Proteomes" id="UP001652582">
    <property type="component" value="Chromosome 2"/>
</dbReference>
<keyword evidence="4 10" id="KW-0812">Transmembrane</keyword>
<sequence length="410" mass="47752">MDETQKIFHRVLLFAGITIFGKPDQNYKKWLLFQYFNVFIGFLTFMFTTIFVLSNVSDILICIQGACIWTTGVIMFISLGICLLYRKEFRSFLDQMVLVDYALEMPLIKHISQIQVEHEKLRQLKELVNKSQKNLLKLTRILLKAYVFSVWLCVTLYLCGPIYRMSVSQDKSLRLLAFDMWFPWGLENFTVYVASFVFHAYAAFLCCIAYAGLQSMIILLVAQIIRHLRILTFVLLNLNELVEELVEGKVELWQPGCTLILSQCVDHYVKIKRFANRLNSITRPFYLALILVAIMLVCVCSVKIAISDKLSPDVMKYYVHEICFIMVVLMFCFLGQQVDNECEKLEKAVTEKWYIFSSQHRVNVRIFEMAVSQRMPIYIFGSIALSLPTFTWFIKTGMSFFTLVMSVLNE</sequence>
<feature type="transmembrane region" description="Helical" evidence="10">
    <location>
        <begin position="189"/>
        <end position="222"/>
    </location>
</feature>
<dbReference type="InterPro" id="IPR004117">
    <property type="entry name" value="7tm6_olfct_rcpt"/>
</dbReference>
<reference evidence="12" key="1">
    <citation type="submission" date="2025-05" db="UniProtKB">
        <authorList>
            <consortium name="RefSeq"/>
        </authorList>
    </citation>
    <scope>NUCLEOTIDE SEQUENCE [LARGE SCALE GENOMIC DNA]</scope>
</reference>
<keyword evidence="3 10" id="KW-0716">Sensory transduction</keyword>
<comment type="subcellular location">
    <subcellularLocation>
        <location evidence="1 10">Cell membrane</location>
        <topology evidence="1 10">Multi-pass membrane protein</topology>
    </subcellularLocation>
</comment>
<keyword evidence="2" id="KW-1003">Cell membrane</keyword>
<accession>A0A6J1MKL1</accession>
<evidence type="ECO:0000256" key="9">
    <source>
        <dbReference type="ARBA" id="ARBA00023224"/>
    </source>
</evidence>
<dbReference type="OrthoDB" id="7383366at2759"/>